<evidence type="ECO:0000256" key="4">
    <source>
        <dbReference type="ARBA" id="ARBA00022679"/>
    </source>
</evidence>
<gene>
    <name evidence="10" type="ORF">F3Y22_tig00111210pilonHSYRG00202</name>
</gene>
<dbReference type="CDD" id="cd02440">
    <property type="entry name" value="AdoMet_MTases"/>
    <property type="match status" value="1"/>
</dbReference>
<keyword evidence="3" id="KW-0489">Methyltransferase</keyword>
<evidence type="ECO:0000259" key="9">
    <source>
        <dbReference type="Pfam" id="PF08662"/>
    </source>
</evidence>
<keyword evidence="4" id="KW-0808">Transferase</keyword>
<dbReference type="InterPro" id="IPR013216">
    <property type="entry name" value="Methyltransf_11"/>
</dbReference>
<feature type="domain" description="Methyltransferase type 11" evidence="8">
    <location>
        <begin position="551"/>
        <end position="647"/>
    </location>
</feature>
<accession>A0A6A2YUZ5</accession>
<comment type="pathway">
    <text evidence="1">Phospholipid metabolism; phosphatidylcholine biosynthesis.</text>
</comment>
<evidence type="ECO:0000259" key="8">
    <source>
        <dbReference type="Pfam" id="PF08241"/>
    </source>
</evidence>
<dbReference type="InterPro" id="IPR029063">
    <property type="entry name" value="SAM-dependent_MTases_sf"/>
</dbReference>
<dbReference type="PANTHER" id="PTHR44307">
    <property type="entry name" value="PHOSPHOETHANOLAMINE METHYLTRANSFERASE"/>
    <property type="match status" value="1"/>
</dbReference>
<dbReference type="InterPro" id="IPR013979">
    <property type="entry name" value="TIF_beta_prop-like"/>
</dbReference>
<dbReference type="Pfam" id="PF08662">
    <property type="entry name" value="eIF2A"/>
    <property type="match status" value="1"/>
</dbReference>
<dbReference type="AlphaFoldDB" id="A0A6A2YUZ5"/>
<dbReference type="EMBL" id="VEPZ02001270">
    <property type="protein sequence ID" value="KAE8683324.1"/>
    <property type="molecule type" value="Genomic_DNA"/>
</dbReference>
<evidence type="ECO:0000256" key="3">
    <source>
        <dbReference type="ARBA" id="ARBA00022603"/>
    </source>
</evidence>
<evidence type="ECO:0000256" key="7">
    <source>
        <dbReference type="ARBA" id="ARBA00047841"/>
    </source>
</evidence>
<comment type="catalytic activity">
    <reaction evidence="6">
        <text>N,N-dimethylethanolamine phosphate + S-adenosyl-L-methionine = phosphocholine + S-adenosyl-L-homocysteine + H(+)</text>
        <dbReference type="Rhea" id="RHEA:25325"/>
        <dbReference type="ChEBI" id="CHEBI:15378"/>
        <dbReference type="ChEBI" id="CHEBI:57856"/>
        <dbReference type="ChEBI" id="CHEBI:58641"/>
        <dbReference type="ChEBI" id="CHEBI:59789"/>
        <dbReference type="ChEBI" id="CHEBI:295975"/>
        <dbReference type="EC" id="2.1.1.103"/>
    </reaction>
    <physiologicalReaction direction="left-to-right" evidence="6">
        <dbReference type="Rhea" id="RHEA:25326"/>
    </physiologicalReaction>
</comment>
<dbReference type="Proteomes" id="UP000436088">
    <property type="component" value="Unassembled WGS sequence"/>
</dbReference>
<dbReference type="SUPFAM" id="SSF53335">
    <property type="entry name" value="S-adenosyl-L-methionine-dependent methyltransferases"/>
    <property type="match status" value="1"/>
</dbReference>
<sequence length="843" mass="95727">MIMRDIEIGEDGGLPAVKKLCQQHLQGNLSVRDSCIASWVITIGIQSPFPGSLKQNQVIADSINLSSIQRQLDDLTKMIKQATDGTKPPKWWQKQDSRKLLVLQSSMKFQTNIHNLVISRQSQDSLVDLYRFKAAHTFPNPDADGAAEEDDPYKFRLLLMEINFKDALVEVEKIIGKKDKYFAKLGKNMKYVYETETFSLIDKKSFKVENVVDFSWSPTDPIIALFVPEPGGGNQLAGPKGHRLAVIHGDNPRSDISFYLMRSTHNLGRVAKLTTLKAKQANSIFWSSGGRFIVFVGLKGFNGQLEFFNIDEIETMANAEHFMATDVEWDSNGRYVATLVTSVHEMENGFNIWSFNGKLLYWRLKDQFFQFLWRRRPPSFLTPEKDEVIAKNLKKYNKKYEAEDQDVSMKWLKVGGHIFFRDTCFHPSGDSKQKHDPTHYREPSFYSQVFTECQATDDSGNSFKLSLVGFKCISAYVKHQRDQNQICWIWEKVNADYDGGFQRFLYTVQYKSSSILRYEHTFGPGFMSTGDIDTTKEFVAMLDLKPGHKVLDVSCGIVGGDSYMAQEFGVHVVGIDLSINMIAIALERASGLNCAVEIEVADCTTITYPENTFDVIYSCDTILHIQDKPALFRSLFKWLKPEGKVLISDYCKSVGASSPKFTANQIVTKWVLTLARALLEKGLRLAARVYGTCIVLHCMGLVAYNLLYESLKVQTVNYDSWLKKKSRDQHITSLEPSKLGHKGQLKVQFAMKFDKHWENKYNQMQWMNLRLENVIGVNYIVLKAQLLSFDPWGQGSFHRGGIVMIMRDIEIGEDGGLPAVKKLCQQHLQGNLSVKTAVLPAGK</sequence>
<organism evidence="10 11">
    <name type="scientific">Hibiscus syriacus</name>
    <name type="common">Rose of Sharon</name>
    <dbReference type="NCBI Taxonomy" id="106335"/>
    <lineage>
        <taxon>Eukaryota</taxon>
        <taxon>Viridiplantae</taxon>
        <taxon>Streptophyta</taxon>
        <taxon>Embryophyta</taxon>
        <taxon>Tracheophyta</taxon>
        <taxon>Spermatophyta</taxon>
        <taxon>Magnoliopsida</taxon>
        <taxon>eudicotyledons</taxon>
        <taxon>Gunneridae</taxon>
        <taxon>Pentapetalae</taxon>
        <taxon>rosids</taxon>
        <taxon>malvids</taxon>
        <taxon>Malvales</taxon>
        <taxon>Malvaceae</taxon>
        <taxon>Malvoideae</taxon>
        <taxon>Hibiscus</taxon>
    </lineage>
</organism>
<comment type="pathway">
    <text evidence="2">Lipid metabolism.</text>
</comment>
<evidence type="ECO:0000256" key="2">
    <source>
        <dbReference type="ARBA" id="ARBA00005189"/>
    </source>
</evidence>
<feature type="domain" description="Translation initiation factor beta propellor-like" evidence="9">
    <location>
        <begin position="239"/>
        <end position="371"/>
    </location>
</feature>
<evidence type="ECO:0000256" key="1">
    <source>
        <dbReference type="ARBA" id="ARBA00004969"/>
    </source>
</evidence>
<reference evidence="10" key="1">
    <citation type="submission" date="2019-09" db="EMBL/GenBank/DDBJ databases">
        <title>Draft genome information of white flower Hibiscus syriacus.</title>
        <authorList>
            <person name="Kim Y.-M."/>
        </authorList>
    </citation>
    <scope>NUCLEOTIDE SEQUENCE [LARGE SCALE GENOMIC DNA]</scope>
    <source>
        <strain evidence="10">YM2019G1</strain>
    </source>
</reference>
<dbReference type="SUPFAM" id="SSF82171">
    <property type="entry name" value="DPP6 N-terminal domain-like"/>
    <property type="match status" value="1"/>
</dbReference>
<proteinExistence type="predicted"/>
<evidence type="ECO:0000256" key="5">
    <source>
        <dbReference type="ARBA" id="ARBA00035674"/>
    </source>
</evidence>
<dbReference type="PANTHER" id="PTHR44307:SF2">
    <property type="entry name" value="PHOSPHOETHANOLAMINE METHYLTRANSFERASE ISOFORM X1"/>
    <property type="match status" value="1"/>
</dbReference>
<keyword evidence="11" id="KW-1185">Reference proteome</keyword>
<dbReference type="Gene3D" id="3.40.50.150">
    <property type="entry name" value="Vaccinia Virus protein VP39"/>
    <property type="match status" value="2"/>
</dbReference>
<dbReference type="Pfam" id="PF08241">
    <property type="entry name" value="Methyltransf_11"/>
    <property type="match status" value="1"/>
</dbReference>
<dbReference type="GO" id="GO:0032259">
    <property type="term" value="P:methylation"/>
    <property type="evidence" value="ECO:0007669"/>
    <property type="project" value="UniProtKB-KW"/>
</dbReference>
<evidence type="ECO:0000256" key="6">
    <source>
        <dbReference type="ARBA" id="ARBA00047619"/>
    </source>
</evidence>
<name>A0A6A2YUZ5_HIBSY</name>
<comment type="catalytic activity">
    <reaction evidence="7">
        <text>N-methylethanolamine phosphate + S-adenosyl-L-methionine = N,N-dimethylethanolamine phosphate + S-adenosyl-L-homocysteine + H(+)</text>
        <dbReference type="Rhea" id="RHEA:25321"/>
        <dbReference type="ChEBI" id="CHEBI:15378"/>
        <dbReference type="ChEBI" id="CHEBI:57781"/>
        <dbReference type="ChEBI" id="CHEBI:57856"/>
        <dbReference type="ChEBI" id="CHEBI:58641"/>
        <dbReference type="ChEBI" id="CHEBI:59789"/>
        <dbReference type="EC" id="2.1.1.103"/>
    </reaction>
    <physiologicalReaction direction="left-to-right" evidence="7">
        <dbReference type="Rhea" id="RHEA:25322"/>
    </physiologicalReaction>
</comment>
<evidence type="ECO:0000313" key="10">
    <source>
        <dbReference type="EMBL" id="KAE8683324.1"/>
    </source>
</evidence>
<dbReference type="EC" id="2.1.1.103" evidence="5"/>
<protein>
    <recommendedName>
        <fullName evidence="5">phosphoethanolamine N-methyltransferase</fullName>
        <ecNumber evidence="5">2.1.1.103</ecNumber>
    </recommendedName>
</protein>
<comment type="caution">
    <text evidence="10">The sequence shown here is derived from an EMBL/GenBank/DDBJ whole genome shotgun (WGS) entry which is preliminary data.</text>
</comment>
<evidence type="ECO:0000313" key="11">
    <source>
        <dbReference type="Proteomes" id="UP000436088"/>
    </source>
</evidence>
<dbReference type="GO" id="GO:0000234">
    <property type="term" value="F:phosphoethanolamine N-methyltransferase activity"/>
    <property type="evidence" value="ECO:0007669"/>
    <property type="project" value="UniProtKB-EC"/>
</dbReference>